<accession>A0A9D2M3X0</accession>
<comment type="catalytic activity">
    <reaction evidence="11">
        <text>(6S)-5-methyl-5,6,7,8-tetrahydrofolate + NAD(+) = (6R)-5,10-methylene-5,6,7,8-tetrahydrofolate + NADH + H(+)</text>
        <dbReference type="Rhea" id="RHEA:19821"/>
        <dbReference type="ChEBI" id="CHEBI:15378"/>
        <dbReference type="ChEBI" id="CHEBI:15636"/>
        <dbReference type="ChEBI" id="CHEBI:18608"/>
        <dbReference type="ChEBI" id="CHEBI:57540"/>
        <dbReference type="ChEBI" id="CHEBI:57945"/>
        <dbReference type="EC" id="1.5.1.54"/>
    </reaction>
    <physiologicalReaction direction="right-to-left" evidence="11">
        <dbReference type="Rhea" id="RHEA:19823"/>
    </physiologicalReaction>
</comment>
<dbReference type="GO" id="GO:0009086">
    <property type="term" value="P:methionine biosynthetic process"/>
    <property type="evidence" value="ECO:0007669"/>
    <property type="project" value="UniProtKB-KW"/>
</dbReference>
<dbReference type="InterPro" id="IPR029041">
    <property type="entry name" value="FAD-linked_oxidoreductase-like"/>
</dbReference>
<dbReference type="NCBIfam" id="TIGR00676">
    <property type="entry name" value="fadh2"/>
    <property type="match status" value="1"/>
</dbReference>
<dbReference type="SUPFAM" id="SSF51730">
    <property type="entry name" value="FAD-linked oxidoreductase"/>
    <property type="match status" value="1"/>
</dbReference>
<dbReference type="EC" id="1.5.1.54" evidence="12"/>
<comment type="caution">
    <text evidence="13">The sequence shown here is derived from an EMBL/GenBank/DDBJ whole genome shotgun (WGS) entry which is preliminary data.</text>
</comment>
<evidence type="ECO:0000256" key="9">
    <source>
        <dbReference type="ARBA" id="ARBA00023167"/>
    </source>
</evidence>
<dbReference type="InterPro" id="IPR003171">
    <property type="entry name" value="Mehydrof_redctse-like"/>
</dbReference>
<dbReference type="PANTHER" id="PTHR45754:SF3">
    <property type="entry name" value="METHYLENETETRAHYDROFOLATE REDUCTASE (NADPH)"/>
    <property type="match status" value="1"/>
</dbReference>
<evidence type="ECO:0000256" key="1">
    <source>
        <dbReference type="ARBA" id="ARBA00001974"/>
    </source>
</evidence>
<dbReference type="Proteomes" id="UP000824209">
    <property type="component" value="Unassembled WGS sequence"/>
</dbReference>
<dbReference type="GO" id="GO:0005829">
    <property type="term" value="C:cytosol"/>
    <property type="evidence" value="ECO:0007669"/>
    <property type="project" value="InterPro"/>
</dbReference>
<comment type="similarity">
    <text evidence="3 12">Belongs to the methylenetetrahydrofolate reductase family.</text>
</comment>
<organism evidence="13 14">
    <name type="scientific">Candidatus Ruthenibacterium avium</name>
    <dbReference type="NCBI Taxonomy" id="2838751"/>
    <lineage>
        <taxon>Bacteria</taxon>
        <taxon>Bacillati</taxon>
        <taxon>Bacillota</taxon>
        <taxon>Clostridia</taxon>
        <taxon>Eubacteriales</taxon>
        <taxon>Oscillospiraceae</taxon>
        <taxon>Ruthenibacterium</taxon>
    </lineage>
</organism>
<keyword evidence="7 12" id="KW-0560">Oxidoreductase</keyword>
<keyword evidence="9" id="KW-0486">Methionine biosynthesis</keyword>
<evidence type="ECO:0000313" key="14">
    <source>
        <dbReference type="Proteomes" id="UP000824209"/>
    </source>
</evidence>
<dbReference type="Gene3D" id="3.20.20.220">
    <property type="match status" value="1"/>
</dbReference>
<evidence type="ECO:0000256" key="4">
    <source>
        <dbReference type="ARBA" id="ARBA00022605"/>
    </source>
</evidence>
<evidence type="ECO:0000256" key="5">
    <source>
        <dbReference type="ARBA" id="ARBA00022630"/>
    </source>
</evidence>
<evidence type="ECO:0000256" key="8">
    <source>
        <dbReference type="ARBA" id="ARBA00023027"/>
    </source>
</evidence>
<evidence type="ECO:0000256" key="10">
    <source>
        <dbReference type="ARBA" id="ARBA00034478"/>
    </source>
</evidence>
<evidence type="ECO:0000256" key="7">
    <source>
        <dbReference type="ARBA" id="ARBA00023002"/>
    </source>
</evidence>
<dbReference type="InterPro" id="IPR004620">
    <property type="entry name" value="MTHF_reductase_bac"/>
</dbReference>
<dbReference type="CDD" id="cd00537">
    <property type="entry name" value="MTHFR"/>
    <property type="match status" value="1"/>
</dbReference>
<keyword evidence="5 12" id="KW-0285">Flavoprotein</keyword>
<dbReference type="GO" id="GO:0106312">
    <property type="term" value="F:methylenetetrahydrofolate reductase (NADH) activity"/>
    <property type="evidence" value="ECO:0007669"/>
    <property type="project" value="UniProtKB-EC"/>
</dbReference>
<proteinExistence type="inferred from homology"/>
<dbReference type="Pfam" id="PF02219">
    <property type="entry name" value="MTHFR"/>
    <property type="match status" value="1"/>
</dbReference>
<protein>
    <recommendedName>
        <fullName evidence="12">Methylenetetrahydrofolate reductase</fullName>
        <ecNumber evidence="12">1.5.1.54</ecNumber>
    </recommendedName>
</protein>
<keyword evidence="8" id="KW-0520">NAD</keyword>
<keyword evidence="6 12" id="KW-0274">FAD</keyword>
<evidence type="ECO:0000256" key="11">
    <source>
        <dbReference type="ARBA" id="ARBA00048628"/>
    </source>
</evidence>
<name>A0A9D2M3X0_9FIRM</name>
<comment type="pathway">
    <text evidence="2 12">One-carbon metabolism; tetrahydrofolate interconversion.</text>
</comment>
<sequence>MKLKQLFETKKCAFSLEVFPPKKNGGDPSTLYPALDEMKLLNPDYISVTYGAAGGPAGMSTVQIASHIKNVLGIEPLAHLTCINSEPEDVHKVLQALKEQGVQNVLALRGDRCPDAHPERSYQHASDLMQVIAQTGDFYMAGACYPEGHTESASLKEDIENLRYKVEAGAGHLVTQLFFDNTRYFRFINLLRKKGIALPVQAGVMPITTKRQIERTVSLTSASLPTEFTKMIARYGDDEQAMFDAGIDYAVRQIRDLIESGVDGIHLYAMNQPRVAKRVYEGIQDLLTEES</sequence>
<reference evidence="13" key="1">
    <citation type="journal article" date="2021" name="PeerJ">
        <title>Extensive microbial diversity within the chicken gut microbiome revealed by metagenomics and culture.</title>
        <authorList>
            <person name="Gilroy R."/>
            <person name="Ravi A."/>
            <person name="Getino M."/>
            <person name="Pursley I."/>
            <person name="Horton D.L."/>
            <person name="Alikhan N.F."/>
            <person name="Baker D."/>
            <person name="Gharbi K."/>
            <person name="Hall N."/>
            <person name="Watson M."/>
            <person name="Adriaenssens E.M."/>
            <person name="Foster-Nyarko E."/>
            <person name="Jarju S."/>
            <person name="Secka A."/>
            <person name="Antonio M."/>
            <person name="Oren A."/>
            <person name="Chaudhuri R.R."/>
            <person name="La Ragione R."/>
            <person name="Hildebrand F."/>
            <person name="Pallen M.J."/>
        </authorList>
    </citation>
    <scope>NUCLEOTIDE SEQUENCE</scope>
    <source>
        <strain evidence="13">ChiBcec8-14828</strain>
    </source>
</reference>
<evidence type="ECO:0000313" key="13">
    <source>
        <dbReference type="EMBL" id="HJB40171.1"/>
    </source>
</evidence>
<gene>
    <name evidence="13" type="primary">metF</name>
    <name evidence="13" type="ORF">H9943_07215</name>
</gene>
<reference evidence="13" key="2">
    <citation type="submission" date="2021-04" db="EMBL/GenBank/DDBJ databases">
        <authorList>
            <person name="Gilroy R."/>
        </authorList>
    </citation>
    <scope>NUCLEOTIDE SEQUENCE</scope>
    <source>
        <strain evidence="13">ChiBcec8-14828</strain>
    </source>
</reference>
<dbReference type="EMBL" id="DWYA01000060">
    <property type="protein sequence ID" value="HJB40171.1"/>
    <property type="molecule type" value="Genomic_DNA"/>
</dbReference>
<evidence type="ECO:0000256" key="3">
    <source>
        <dbReference type="ARBA" id="ARBA00006743"/>
    </source>
</evidence>
<dbReference type="AlphaFoldDB" id="A0A9D2M3X0"/>
<dbReference type="PANTHER" id="PTHR45754">
    <property type="entry name" value="METHYLENETETRAHYDROFOLATE REDUCTASE"/>
    <property type="match status" value="1"/>
</dbReference>
<comment type="cofactor">
    <cofactor evidence="1 12">
        <name>FAD</name>
        <dbReference type="ChEBI" id="CHEBI:57692"/>
    </cofactor>
</comment>
<keyword evidence="4" id="KW-0028">Amino-acid biosynthesis</keyword>
<evidence type="ECO:0000256" key="6">
    <source>
        <dbReference type="ARBA" id="ARBA00022827"/>
    </source>
</evidence>
<evidence type="ECO:0000256" key="12">
    <source>
        <dbReference type="RuleBase" id="RU003862"/>
    </source>
</evidence>
<dbReference type="GO" id="GO:0035999">
    <property type="term" value="P:tetrahydrofolate interconversion"/>
    <property type="evidence" value="ECO:0007669"/>
    <property type="project" value="TreeGrafter"/>
</dbReference>
<comment type="pathway">
    <text evidence="10">Amino-acid biosynthesis; L-methionine biosynthesis via de novo pathway.</text>
</comment>
<evidence type="ECO:0000256" key="2">
    <source>
        <dbReference type="ARBA" id="ARBA00004777"/>
    </source>
</evidence>
<dbReference type="GO" id="GO:0071949">
    <property type="term" value="F:FAD binding"/>
    <property type="evidence" value="ECO:0007669"/>
    <property type="project" value="TreeGrafter"/>
</dbReference>